<dbReference type="Proteomes" id="UP000284706">
    <property type="component" value="Unassembled WGS sequence"/>
</dbReference>
<evidence type="ECO:0000259" key="2">
    <source>
        <dbReference type="Pfam" id="PF17753"/>
    </source>
</evidence>
<dbReference type="InterPro" id="IPR017853">
    <property type="entry name" value="GH"/>
</dbReference>
<evidence type="ECO:0000313" key="5">
    <source>
        <dbReference type="Proteomes" id="UP000284706"/>
    </source>
</evidence>
<dbReference type="InterPro" id="IPR036156">
    <property type="entry name" value="Beta-gal/glucu_dom_sf"/>
</dbReference>
<dbReference type="InterPro" id="IPR013783">
    <property type="entry name" value="Ig-like_fold"/>
</dbReference>
<dbReference type="PANTHER" id="PTHR43730">
    <property type="entry name" value="BETA-MANNOSIDASE"/>
    <property type="match status" value="1"/>
</dbReference>
<evidence type="ECO:0000313" key="4">
    <source>
        <dbReference type="EMBL" id="PPQ72201.1"/>
    </source>
</evidence>
<feature type="domain" description="Beta-mannosidase Ig-fold" evidence="2">
    <location>
        <begin position="346"/>
        <end position="402"/>
    </location>
</feature>
<dbReference type="AlphaFoldDB" id="A0A409W129"/>
<accession>A0A409W129</accession>
<dbReference type="InterPro" id="IPR041447">
    <property type="entry name" value="Mannosidase_ig"/>
</dbReference>
<reference evidence="4 5" key="1">
    <citation type="journal article" date="2018" name="Evol. Lett.">
        <title>Horizontal gene cluster transfer increased hallucinogenic mushroom diversity.</title>
        <authorList>
            <person name="Reynolds H.T."/>
            <person name="Vijayakumar V."/>
            <person name="Gluck-Thaler E."/>
            <person name="Korotkin H.B."/>
            <person name="Matheny P.B."/>
            <person name="Slot J.C."/>
        </authorList>
    </citation>
    <scope>NUCLEOTIDE SEQUENCE [LARGE SCALE GENOMIC DNA]</scope>
    <source>
        <strain evidence="4 5">SRW20</strain>
    </source>
</reference>
<name>A0A409W129_9AGAR</name>
<dbReference type="PANTHER" id="PTHR43730:SF1">
    <property type="entry name" value="BETA-MANNOSIDASE"/>
    <property type="match status" value="1"/>
</dbReference>
<dbReference type="SUPFAM" id="SSF51445">
    <property type="entry name" value="(Trans)glycosidases"/>
    <property type="match status" value="1"/>
</dbReference>
<dbReference type="InterPro" id="IPR007727">
    <property type="entry name" value="Spo12"/>
</dbReference>
<dbReference type="GO" id="GO:0006516">
    <property type="term" value="P:glycoprotein catabolic process"/>
    <property type="evidence" value="ECO:0007669"/>
    <property type="project" value="TreeGrafter"/>
</dbReference>
<dbReference type="STRING" id="231916.A0A409W129"/>
<keyword evidence="1" id="KW-0326">Glycosidase</keyword>
<dbReference type="InterPro" id="IPR041625">
    <property type="entry name" value="Beta-mannosidase_Ig"/>
</dbReference>
<dbReference type="UniPathway" id="UPA00280"/>
<dbReference type="InParanoid" id="A0A409W129"/>
<evidence type="ECO:0000259" key="3">
    <source>
        <dbReference type="Pfam" id="PF17786"/>
    </source>
</evidence>
<dbReference type="Pfam" id="PF05032">
    <property type="entry name" value="Spo12"/>
    <property type="match status" value="1"/>
</dbReference>
<dbReference type="OrthoDB" id="2866996at2759"/>
<dbReference type="GO" id="GO:0004567">
    <property type="term" value="F:beta-mannosidase activity"/>
    <property type="evidence" value="ECO:0007669"/>
    <property type="project" value="TreeGrafter"/>
</dbReference>
<dbReference type="InterPro" id="IPR050887">
    <property type="entry name" value="Beta-mannosidase_GH2"/>
</dbReference>
<dbReference type="EMBL" id="NHYE01005469">
    <property type="protein sequence ID" value="PPQ72201.1"/>
    <property type="molecule type" value="Genomic_DNA"/>
</dbReference>
<dbReference type="Pfam" id="PF17753">
    <property type="entry name" value="Ig_mannosidase"/>
    <property type="match status" value="1"/>
</dbReference>
<sequence length="598" mass="67709">MKSLNIVDYADEHSDFRKTEFPARHIYERLLPEVVQTHSNIFYHRASPYSGQGKPTTDRTLGDIHQWNVWHGSQEPWHNWDILAGRHAFMCGRQGYPDIRTVDYWLGGDVSERFPQSRTNNNHNKADGFERRLELYLMENFKHAFDMESYVYYTQIMQAETLASAYRLWRRNWAGRGKEYTAGALVWQINDCWPVTSWAIVDYFLRPKPAYFSIARELRTFTVGMTRKEKTTFANDRSAADFTIESVLEIWGTNSTLSEKHATLEVTSFDLESDWTDNWAKQVILTANSSTELFKGKVPGQPERKKLSEVPKVIIVSARLLDGQTVLARYSNWPEPFKYIHFPPVKDVGLEVEVDKDKETVTLSTKKPVKGIVLDVEGDQVEWSDQAIDLVPGDPQIIKAKGLKGGEKKVKAFSPTTMSATTTPNESPIGTPIQPLHNPSLAAQVVVPQAPLGSVANQAPGMGAKALLAKKMAKNHNPAYISPTDNLMTPVTQKLNAARKKHFTNISKWITEGHDSCPMCRRFLVEVQGSNDVDNTEERDDHNLAEELEAALSRLRQLREENGIPGPNDIVNGLFISPSASRTEDEYDDRAQYSGMYS</sequence>
<dbReference type="Gene3D" id="3.20.20.80">
    <property type="entry name" value="Glycosidases"/>
    <property type="match status" value="1"/>
</dbReference>
<evidence type="ECO:0000256" key="1">
    <source>
        <dbReference type="ARBA" id="ARBA00023295"/>
    </source>
</evidence>
<organism evidence="4 5">
    <name type="scientific">Gymnopilus dilepis</name>
    <dbReference type="NCBI Taxonomy" id="231916"/>
    <lineage>
        <taxon>Eukaryota</taxon>
        <taxon>Fungi</taxon>
        <taxon>Dikarya</taxon>
        <taxon>Basidiomycota</taxon>
        <taxon>Agaricomycotina</taxon>
        <taxon>Agaricomycetes</taxon>
        <taxon>Agaricomycetidae</taxon>
        <taxon>Agaricales</taxon>
        <taxon>Agaricineae</taxon>
        <taxon>Hymenogastraceae</taxon>
        <taxon>Gymnopilus</taxon>
    </lineage>
</organism>
<protein>
    <submittedName>
        <fullName evidence="4">Uncharacterized protein</fullName>
    </submittedName>
</protein>
<dbReference type="Gene3D" id="2.60.40.10">
    <property type="entry name" value="Immunoglobulins"/>
    <property type="match status" value="1"/>
</dbReference>
<dbReference type="Pfam" id="PF17786">
    <property type="entry name" value="Mannosidase_ig"/>
    <property type="match status" value="1"/>
</dbReference>
<proteinExistence type="predicted"/>
<comment type="caution">
    <text evidence="4">The sequence shown here is derived from an EMBL/GenBank/DDBJ whole genome shotgun (WGS) entry which is preliminary data.</text>
</comment>
<dbReference type="SUPFAM" id="SSF49303">
    <property type="entry name" value="beta-Galactosidase/glucuronidase domain"/>
    <property type="match status" value="1"/>
</dbReference>
<keyword evidence="1" id="KW-0378">Hydrolase</keyword>
<keyword evidence="5" id="KW-1185">Reference proteome</keyword>
<gene>
    <name evidence="4" type="ORF">CVT26_006932</name>
</gene>
<feature type="domain" description="Mannosidase Ig/CBM-like" evidence="3">
    <location>
        <begin position="247"/>
        <end position="339"/>
    </location>
</feature>